<dbReference type="EMBL" id="SLUN01000011">
    <property type="protein sequence ID" value="TCL69946.1"/>
    <property type="molecule type" value="Genomic_DNA"/>
</dbReference>
<keyword evidence="7" id="KW-1185">Reference proteome</keyword>
<gene>
    <name evidence="6" type="ORF">EDC14_101168</name>
</gene>
<dbReference type="Gene3D" id="2.60.200.20">
    <property type="match status" value="1"/>
</dbReference>
<keyword evidence="3" id="KW-0472">Membrane</keyword>
<evidence type="ECO:0000256" key="1">
    <source>
        <dbReference type="ARBA" id="ARBA00022670"/>
    </source>
</evidence>
<dbReference type="GO" id="GO:0004252">
    <property type="term" value="F:serine-type endopeptidase activity"/>
    <property type="evidence" value="ECO:0007669"/>
    <property type="project" value="InterPro"/>
</dbReference>
<organism evidence="6 7">
    <name type="scientific">Hydrogenispora ethanolica</name>
    <dbReference type="NCBI Taxonomy" id="1082276"/>
    <lineage>
        <taxon>Bacteria</taxon>
        <taxon>Bacillati</taxon>
        <taxon>Bacillota</taxon>
        <taxon>Hydrogenispora</taxon>
    </lineage>
</organism>
<evidence type="ECO:0000259" key="5">
    <source>
        <dbReference type="PROSITE" id="PS50006"/>
    </source>
</evidence>
<dbReference type="AlphaFoldDB" id="A0A4R1RU16"/>
<dbReference type="InterPro" id="IPR051201">
    <property type="entry name" value="Chloro_Bact_Ser_Proteases"/>
</dbReference>
<dbReference type="InterPro" id="IPR009003">
    <property type="entry name" value="Peptidase_S1_PA"/>
</dbReference>
<dbReference type="CDD" id="cd00060">
    <property type="entry name" value="FHA"/>
    <property type="match status" value="1"/>
</dbReference>
<dbReference type="PROSITE" id="PS50006">
    <property type="entry name" value="FHA_DOMAIN"/>
    <property type="match status" value="1"/>
</dbReference>
<keyword evidence="3" id="KW-1133">Transmembrane helix</keyword>
<evidence type="ECO:0000256" key="2">
    <source>
        <dbReference type="ARBA" id="ARBA00022801"/>
    </source>
</evidence>
<dbReference type="RefSeq" id="WP_132014270.1">
    <property type="nucleotide sequence ID" value="NZ_SLUN01000011.1"/>
</dbReference>
<protein>
    <submittedName>
        <fullName evidence="6">FHA domain-containing protein</fullName>
    </submittedName>
</protein>
<keyword evidence="3" id="KW-0812">Transmembrane</keyword>
<dbReference type="PANTHER" id="PTHR43343">
    <property type="entry name" value="PEPTIDASE S12"/>
    <property type="match status" value="1"/>
</dbReference>
<feature type="signal peptide" evidence="4">
    <location>
        <begin position="1"/>
        <end position="24"/>
    </location>
</feature>
<dbReference type="Pfam" id="PF00498">
    <property type="entry name" value="FHA"/>
    <property type="match status" value="1"/>
</dbReference>
<dbReference type="PRINTS" id="PR00834">
    <property type="entry name" value="PROTEASES2C"/>
</dbReference>
<feature type="transmembrane region" description="Helical" evidence="3">
    <location>
        <begin position="261"/>
        <end position="281"/>
    </location>
</feature>
<dbReference type="SUPFAM" id="SSF49879">
    <property type="entry name" value="SMAD/FHA domain"/>
    <property type="match status" value="1"/>
</dbReference>
<name>A0A4R1RU16_HYDET</name>
<evidence type="ECO:0000313" key="6">
    <source>
        <dbReference type="EMBL" id="TCL69946.1"/>
    </source>
</evidence>
<feature type="chain" id="PRO_5038743369" evidence="4">
    <location>
        <begin position="25"/>
        <end position="415"/>
    </location>
</feature>
<dbReference type="Gene3D" id="2.40.10.120">
    <property type="match status" value="1"/>
</dbReference>
<evidence type="ECO:0000313" key="7">
    <source>
        <dbReference type="Proteomes" id="UP000295008"/>
    </source>
</evidence>
<keyword evidence="1" id="KW-0645">Protease</keyword>
<dbReference type="Pfam" id="PF13365">
    <property type="entry name" value="Trypsin_2"/>
    <property type="match status" value="1"/>
</dbReference>
<keyword evidence="2" id="KW-0378">Hydrolase</keyword>
<dbReference type="SUPFAM" id="SSF50494">
    <property type="entry name" value="Trypsin-like serine proteases"/>
    <property type="match status" value="1"/>
</dbReference>
<dbReference type="OrthoDB" id="9758917at2"/>
<dbReference type="InterPro" id="IPR000253">
    <property type="entry name" value="FHA_dom"/>
</dbReference>
<reference evidence="6 7" key="1">
    <citation type="submission" date="2019-03" db="EMBL/GenBank/DDBJ databases">
        <title>Genomic Encyclopedia of Type Strains, Phase IV (KMG-IV): sequencing the most valuable type-strain genomes for metagenomic binning, comparative biology and taxonomic classification.</title>
        <authorList>
            <person name="Goeker M."/>
        </authorList>
    </citation>
    <scope>NUCLEOTIDE SEQUENCE [LARGE SCALE GENOMIC DNA]</scope>
    <source>
        <strain evidence="6 7">LX-B</strain>
    </source>
</reference>
<proteinExistence type="predicted"/>
<dbReference type="Proteomes" id="UP000295008">
    <property type="component" value="Unassembled WGS sequence"/>
</dbReference>
<dbReference type="InterPro" id="IPR008984">
    <property type="entry name" value="SMAD_FHA_dom_sf"/>
</dbReference>
<evidence type="ECO:0000256" key="3">
    <source>
        <dbReference type="SAM" id="Phobius"/>
    </source>
</evidence>
<dbReference type="InterPro" id="IPR001940">
    <property type="entry name" value="Peptidase_S1C"/>
</dbReference>
<accession>A0A4R1RU16</accession>
<dbReference type="GO" id="GO:0006508">
    <property type="term" value="P:proteolysis"/>
    <property type="evidence" value="ECO:0007669"/>
    <property type="project" value="UniProtKB-KW"/>
</dbReference>
<keyword evidence="4" id="KW-0732">Signal</keyword>
<feature type="domain" description="FHA" evidence="5">
    <location>
        <begin position="329"/>
        <end position="378"/>
    </location>
</feature>
<evidence type="ECO:0000256" key="4">
    <source>
        <dbReference type="SAM" id="SignalP"/>
    </source>
</evidence>
<comment type="caution">
    <text evidence="6">The sequence shown here is derived from an EMBL/GenBank/DDBJ whole genome shotgun (WGS) entry which is preliminary data.</text>
</comment>
<dbReference type="PANTHER" id="PTHR43343:SF3">
    <property type="entry name" value="PROTEASE DO-LIKE 8, CHLOROPLASTIC"/>
    <property type="match status" value="1"/>
</dbReference>
<sequence>MRKEIGRGLMMAWAIFFWLAPAAAAPDLSDVARGVLRLVCFAPRSTFSGSGFAIGKTSRIRYVVTNYHVVSSAPDRVMVCCSGSKMVRTKVIGAYPSIDLALLELEQPLAGIQPLTLSSRSRVKLGQKVFAMGYPEAADELSGGMAFSRPEDVTVTDGIISRITQRDGVRYYQTNADINHGNSGGPLVMESGEVIGINALSMGDLKAQGINGAIQVDELLPELVKLGIPFRTDVLLPARGRNVPAIADAAPNRQWGGAGPVFFGVAGLLVLVLLSGLFWLWRDGRRKRQVAAAAPEQTRLLRVAVHPILRACGGSRSGQAMSLMPGEWILLGRDPGLCQLVFPAKDAEISRKHCRVGYDAETDRFRLVDCGSANGTFLASGERLIPEREYVLRAGERFYLSKEDYGFIVEIGARR</sequence>